<accession>A0A090LWW4</accession>
<protein>
    <submittedName>
        <fullName evidence="1">Uncharacterized protein</fullName>
    </submittedName>
</protein>
<dbReference type="EMBL" id="LN610760">
    <property type="protein sequence ID" value="CEF90325.1"/>
    <property type="molecule type" value="Genomic_DNA"/>
</dbReference>
<name>A0A090LWW4_CITFR</name>
<sequence length="41" mass="4806">MLLKSIQIRNLFTCFYARQGMEGDRAGLHRTPAANRRKLRD</sequence>
<organism evidence="1">
    <name type="scientific">Citrobacter freundii</name>
    <dbReference type="NCBI Taxonomy" id="546"/>
    <lineage>
        <taxon>Bacteria</taxon>
        <taxon>Pseudomonadati</taxon>
        <taxon>Pseudomonadota</taxon>
        <taxon>Gammaproteobacteria</taxon>
        <taxon>Enterobacterales</taxon>
        <taxon>Enterobacteriaceae</taxon>
        <taxon>Citrobacter</taxon>
        <taxon>Citrobacter freundii complex</taxon>
    </lineage>
</organism>
<evidence type="ECO:0000313" key="1">
    <source>
        <dbReference type="EMBL" id="CEF90325.1"/>
    </source>
</evidence>
<dbReference type="AlphaFoldDB" id="A0A090LWW4"/>
<reference evidence="1" key="1">
    <citation type="submission" date="2014-09" db="EMBL/GenBank/DDBJ databases">
        <title>Complete nucleotide sequence of a Citrobacter freundii plasmid carrying KPC-2 in a unique genetic environment.</title>
        <authorList>
            <person name="Yao Y."/>
            <person name="Imirzalioglu C."/>
            <person name="Hain T."/>
            <person name="Kaase M."/>
            <person name="Gatermann S."/>
            <person name="Exnerc Martin Mielke M."/>
            <person name="Hauri A."/>
            <person name="Dragneva Y."/>
            <person name="Bill R."/>
            <person name="Wendt C."/>
            <person name="Wirtz A."/>
            <person name="Domann E."/>
            <person name="Chakraborty T."/>
        </authorList>
    </citation>
    <scope>NUCLEOTIDE SEQUENCE [LARGE SCALE GENOMIC DNA]</scope>
    <source>
        <strain evidence="1">CF8698</strain>
        <plasmid evidence="1">pCF8698_KPC2</plasmid>
    </source>
</reference>
<geneLocation type="plasmid" evidence="1">
    <name>pCF8698_KPC2</name>
</geneLocation>
<keyword evidence="1" id="KW-0614">Plasmid</keyword>
<proteinExistence type="predicted"/>